<reference evidence="1" key="1">
    <citation type="submission" date="2014-11" db="EMBL/GenBank/DDBJ databases">
        <authorList>
            <person name="Amaro Gonzalez C."/>
        </authorList>
    </citation>
    <scope>NUCLEOTIDE SEQUENCE</scope>
</reference>
<accession>A0A0E9VAN4</accession>
<sequence length="10" mass="1306">MDFLTQIKYF</sequence>
<evidence type="ECO:0000313" key="1">
    <source>
        <dbReference type="EMBL" id="JAH74525.1"/>
    </source>
</evidence>
<name>A0A0E9VAN4_ANGAN</name>
<organism evidence="1">
    <name type="scientific">Anguilla anguilla</name>
    <name type="common">European freshwater eel</name>
    <name type="synonym">Muraena anguilla</name>
    <dbReference type="NCBI Taxonomy" id="7936"/>
    <lineage>
        <taxon>Eukaryota</taxon>
        <taxon>Metazoa</taxon>
        <taxon>Chordata</taxon>
        <taxon>Craniata</taxon>
        <taxon>Vertebrata</taxon>
        <taxon>Euteleostomi</taxon>
        <taxon>Actinopterygii</taxon>
        <taxon>Neopterygii</taxon>
        <taxon>Teleostei</taxon>
        <taxon>Anguilliformes</taxon>
        <taxon>Anguillidae</taxon>
        <taxon>Anguilla</taxon>
    </lineage>
</organism>
<reference evidence="1" key="2">
    <citation type="journal article" date="2015" name="Fish Shellfish Immunol.">
        <title>Early steps in the European eel (Anguilla anguilla)-Vibrio vulnificus interaction in the gills: Role of the RtxA13 toxin.</title>
        <authorList>
            <person name="Callol A."/>
            <person name="Pajuelo D."/>
            <person name="Ebbesson L."/>
            <person name="Teles M."/>
            <person name="MacKenzie S."/>
            <person name="Amaro C."/>
        </authorList>
    </citation>
    <scope>NUCLEOTIDE SEQUENCE</scope>
</reference>
<proteinExistence type="predicted"/>
<dbReference type="EMBL" id="GBXM01034052">
    <property type="protein sequence ID" value="JAH74525.1"/>
    <property type="molecule type" value="Transcribed_RNA"/>
</dbReference>
<protein>
    <submittedName>
        <fullName evidence="1">Uncharacterized protein</fullName>
    </submittedName>
</protein>